<dbReference type="EMBL" id="JBHTCC010000004">
    <property type="protein sequence ID" value="MFC7299735.1"/>
    <property type="molecule type" value="Genomic_DNA"/>
</dbReference>
<proteinExistence type="predicted"/>
<dbReference type="Proteomes" id="UP001596379">
    <property type="component" value="Unassembled WGS sequence"/>
</dbReference>
<organism evidence="1 2">
    <name type="scientific">Herminiimonas aquatilis</name>
    <dbReference type="NCBI Taxonomy" id="345342"/>
    <lineage>
        <taxon>Bacteria</taxon>
        <taxon>Pseudomonadati</taxon>
        <taxon>Pseudomonadota</taxon>
        <taxon>Betaproteobacteria</taxon>
        <taxon>Burkholderiales</taxon>
        <taxon>Oxalobacteraceae</taxon>
        <taxon>Herminiimonas</taxon>
    </lineage>
</organism>
<evidence type="ECO:0000313" key="1">
    <source>
        <dbReference type="EMBL" id="MFC7299735.1"/>
    </source>
</evidence>
<name>A0ABW2J9P2_9BURK</name>
<sequence length="122" mass="13525">MTYVTASPVEFKTEHASYISGGIGSDEAAEMRAMAPRYTLEIVSIVKSKSAGREQYTADFRVQVKDLKDMVLIDAASEGPIFLVNLPKGNYQIAATQNGITKSQKISVQKGTHRRIVFIWQE</sequence>
<accession>A0ABW2J9P2</accession>
<evidence type="ECO:0000313" key="2">
    <source>
        <dbReference type="Proteomes" id="UP001596379"/>
    </source>
</evidence>
<dbReference type="RefSeq" id="WP_382236128.1">
    <property type="nucleotide sequence ID" value="NZ_JBHTCC010000004.1"/>
</dbReference>
<comment type="caution">
    <text evidence="1">The sequence shown here is derived from an EMBL/GenBank/DDBJ whole genome shotgun (WGS) entry which is preliminary data.</text>
</comment>
<protein>
    <recommendedName>
        <fullName evidence="3">Carboxypeptidase regulatory-like domain-containing protein</fullName>
    </recommendedName>
</protein>
<keyword evidence="2" id="KW-1185">Reference proteome</keyword>
<gene>
    <name evidence="1" type="ORF">ACFQO0_14935</name>
</gene>
<reference evidence="2" key="1">
    <citation type="journal article" date="2019" name="Int. J. Syst. Evol. Microbiol.">
        <title>The Global Catalogue of Microorganisms (GCM) 10K type strain sequencing project: providing services to taxonomists for standard genome sequencing and annotation.</title>
        <authorList>
            <consortium name="The Broad Institute Genomics Platform"/>
            <consortium name="The Broad Institute Genome Sequencing Center for Infectious Disease"/>
            <person name="Wu L."/>
            <person name="Ma J."/>
        </authorList>
    </citation>
    <scope>NUCLEOTIDE SEQUENCE [LARGE SCALE GENOMIC DNA]</scope>
    <source>
        <strain evidence="2">CCUG 36956</strain>
    </source>
</reference>
<evidence type="ECO:0008006" key="3">
    <source>
        <dbReference type="Google" id="ProtNLM"/>
    </source>
</evidence>